<name>A0A6A6WE79_9PEZI</name>
<gene>
    <name evidence="2" type="ORF">EJ05DRAFT_483283</name>
</gene>
<dbReference type="AlphaFoldDB" id="A0A6A6WE79"/>
<reference evidence="2" key="1">
    <citation type="journal article" date="2020" name="Stud. Mycol.">
        <title>101 Dothideomycetes genomes: a test case for predicting lifestyles and emergence of pathogens.</title>
        <authorList>
            <person name="Haridas S."/>
            <person name="Albert R."/>
            <person name="Binder M."/>
            <person name="Bloem J."/>
            <person name="Labutti K."/>
            <person name="Salamov A."/>
            <person name="Andreopoulos B."/>
            <person name="Baker S."/>
            <person name="Barry K."/>
            <person name="Bills G."/>
            <person name="Bluhm B."/>
            <person name="Cannon C."/>
            <person name="Castanera R."/>
            <person name="Culley D."/>
            <person name="Daum C."/>
            <person name="Ezra D."/>
            <person name="Gonzalez J."/>
            <person name="Henrissat B."/>
            <person name="Kuo A."/>
            <person name="Liang C."/>
            <person name="Lipzen A."/>
            <person name="Lutzoni F."/>
            <person name="Magnuson J."/>
            <person name="Mondo S."/>
            <person name="Nolan M."/>
            <person name="Ohm R."/>
            <person name="Pangilinan J."/>
            <person name="Park H.-J."/>
            <person name="Ramirez L."/>
            <person name="Alfaro M."/>
            <person name="Sun H."/>
            <person name="Tritt A."/>
            <person name="Yoshinaga Y."/>
            <person name="Zwiers L.-H."/>
            <person name="Turgeon B."/>
            <person name="Goodwin S."/>
            <person name="Spatafora J."/>
            <person name="Crous P."/>
            <person name="Grigoriev I."/>
        </authorList>
    </citation>
    <scope>NUCLEOTIDE SEQUENCE</scope>
    <source>
        <strain evidence="2">CBS 121739</strain>
    </source>
</reference>
<organism evidence="2 3">
    <name type="scientific">Pseudovirgaria hyperparasitica</name>
    <dbReference type="NCBI Taxonomy" id="470096"/>
    <lineage>
        <taxon>Eukaryota</taxon>
        <taxon>Fungi</taxon>
        <taxon>Dikarya</taxon>
        <taxon>Ascomycota</taxon>
        <taxon>Pezizomycotina</taxon>
        <taxon>Dothideomycetes</taxon>
        <taxon>Dothideomycetes incertae sedis</taxon>
        <taxon>Acrospermales</taxon>
        <taxon>Acrospermaceae</taxon>
        <taxon>Pseudovirgaria</taxon>
    </lineage>
</organism>
<evidence type="ECO:0000256" key="1">
    <source>
        <dbReference type="SAM" id="MobiDB-lite"/>
    </source>
</evidence>
<proteinExistence type="predicted"/>
<evidence type="ECO:0000313" key="3">
    <source>
        <dbReference type="Proteomes" id="UP000799437"/>
    </source>
</evidence>
<dbReference type="RefSeq" id="XP_033603296.1">
    <property type="nucleotide sequence ID" value="XM_033745237.1"/>
</dbReference>
<dbReference type="EMBL" id="ML996567">
    <property type="protein sequence ID" value="KAF2760845.1"/>
    <property type="molecule type" value="Genomic_DNA"/>
</dbReference>
<dbReference type="Proteomes" id="UP000799437">
    <property type="component" value="Unassembled WGS sequence"/>
</dbReference>
<dbReference type="GeneID" id="54486291"/>
<keyword evidence="3" id="KW-1185">Reference proteome</keyword>
<feature type="region of interest" description="Disordered" evidence="1">
    <location>
        <begin position="179"/>
        <end position="203"/>
    </location>
</feature>
<sequence>MSTSRNLTPDVEALIEVGLKRSEISTEVRHPEVDNEINLVCIGTLRPSTRLPGAKVFVDITADTSLPRHSYSIAHHANAMMYEMKDGSLKALVPQKIWKVRGRDIHLMNIIKPSLSSDFLEGDAKQQLGILLGFCFGALQWELKGLEGHFDAKKCLLQTYKFLEIGIFDKSNAGSAEPSAASLGLDSENTAAEYGDSSSADREEEMAEFAAEAHAHFQMMVASIADAAHDLDGTTQSQVAALLAKHEEELDEFLDGL</sequence>
<protein>
    <submittedName>
        <fullName evidence="2">Uncharacterized protein</fullName>
    </submittedName>
</protein>
<evidence type="ECO:0000313" key="2">
    <source>
        <dbReference type="EMBL" id="KAF2760845.1"/>
    </source>
</evidence>
<accession>A0A6A6WE79</accession>